<evidence type="ECO:0000259" key="7">
    <source>
        <dbReference type="PROSITE" id="PS50940"/>
    </source>
</evidence>
<feature type="domain" description="Chitin-binding type-2" evidence="7">
    <location>
        <begin position="35"/>
        <end position="100"/>
    </location>
</feature>
<evidence type="ECO:0000256" key="5">
    <source>
        <dbReference type="ARBA" id="ARBA00023180"/>
    </source>
</evidence>
<keyword evidence="5" id="KW-0325">Glycoprotein</keyword>
<proteinExistence type="predicted"/>
<keyword evidence="4" id="KW-1015">Disulfide bond</keyword>
<evidence type="ECO:0000256" key="6">
    <source>
        <dbReference type="SAM" id="MobiDB-lite"/>
    </source>
</evidence>
<evidence type="ECO:0000256" key="1">
    <source>
        <dbReference type="ARBA" id="ARBA00022669"/>
    </source>
</evidence>
<dbReference type="PROSITE" id="PS50940">
    <property type="entry name" value="CHIT_BIND_II"/>
    <property type="match status" value="3"/>
</dbReference>
<keyword evidence="2" id="KW-0732">Signal</keyword>
<dbReference type="SUPFAM" id="SSF57625">
    <property type="entry name" value="Invertebrate chitin-binding proteins"/>
    <property type="match status" value="3"/>
</dbReference>
<dbReference type="Gene3D" id="2.170.140.10">
    <property type="entry name" value="Chitin binding domain"/>
    <property type="match status" value="3"/>
</dbReference>
<feature type="domain" description="Chitin-binding type-2" evidence="7">
    <location>
        <begin position="111"/>
        <end position="174"/>
    </location>
</feature>
<comment type="caution">
    <text evidence="8">The sequence shown here is derived from an EMBL/GenBank/DDBJ whole genome shotgun (WGS) entry which is preliminary data.</text>
</comment>
<evidence type="ECO:0000313" key="9">
    <source>
        <dbReference type="Proteomes" id="UP000466442"/>
    </source>
</evidence>
<feature type="compositionally biased region" description="Low complexity" evidence="6">
    <location>
        <begin position="2386"/>
        <end position="2406"/>
    </location>
</feature>
<dbReference type="EMBL" id="WIXP02000012">
    <property type="protein sequence ID" value="KAF6201730.1"/>
    <property type="molecule type" value="Genomic_DNA"/>
</dbReference>
<name>A0A8S9WXS4_APOLU</name>
<dbReference type="GO" id="GO:0008061">
    <property type="term" value="F:chitin binding"/>
    <property type="evidence" value="ECO:0007669"/>
    <property type="project" value="UniProtKB-KW"/>
</dbReference>
<dbReference type="GO" id="GO:0005576">
    <property type="term" value="C:extracellular region"/>
    <property type="evidence" value="ECO:0007669"/>
    <property type="project" value="InterPro"/>
</dbReference>
<dbReference type="Pfam" id="PF01607">
    <property type="entry name" value="CBM_14"/>
    <property type="match status" value="3"/>
</dbReference>
<keyword evidence="9" id="KW-1185">Reference proteome</keyword>
<feature type="region of interest" description="Disordered" evidence="6">
    <location>
        <begin position="2386"/>
        <end position="2411"/>
    </location>
</feature>
<accession>A0A8S9WXS4</accession>
<evidence type="ECO:0000256" key="3">
    <source>
        <dbReference type="ARBA" id="ARBA00022737"/>
    </source>
</evidence>
<gene>
    <name evidence="8" type="ORF">GE061_004125</name>
</gene>
<organism evidence="8 9">
    <name type="scientific">Apolygus lucorum</name>
    <name type="common">Small green plant bug</name>
    <name type="synonym">Lygocoris lucorum</name>
    <dbReference type="NCBI Taxonomy" id="248454"/>
    <lineage>
        <taxon>Eukaryota</taxon>
        <taxon>Metazoa</taxon>
        <taxon>Ecdysozoa</taxon>
        <taxon>Arthropoda</taxon>
        <taxon>Hexapoda</taxon>
        <taxon>Insecta</taxon>
        <taxon>Pterygota</taxon>
        <taxon>Neoptera</taxon>
        <taxon>Paraneoptera</taxon>
        <taxon>Hemiptera</taxon>
        <taxon>Heteroptera</taxon>
        <taxon>Panheteroptera</taxon>
        <taxon>Cimicomorpha</taxon>
        <taxon>Miridae</taxon>
        <taxon>Mirini</taxon>
        <taxon>Apolygus</taxon>
    </lineage>
</organism>
<dbReference type="Proteomes" id="UP000466442">
    <property type="component" value="Linkage Group LG12"/>
</dbReference>
<feature type="compositionally biased region" description="Gly residues" evidence="6">
    <location>
        <begin position="452"/>
        <end position="461"/>
    </location>
</feature>
<keyword evidence="3" id="KW-0677">Repeat</keyword>
<dbReference type="InterPro" id="IPR051940">
    <property type="entry name" value="Chitin_bind-dev_reg"/>
</dbReference>
<evidence type="ECO:0000256" key="4">
    <source>
        <dbReference type="ARBA" id="ARBA00023157"/>
    </source>
</evidence>
<feature type="region of interest" description="Disordered" evidence="6">
    <location>
        <begin position="433"/>
        <end position="477"/>
    </location>
</feature>
<dbReference type="PANTHER" id="PTHR23301">
    <property type="entry name" value="CHITIN BINDING PERITROPHIN-A"/>
    <property type="match status" value="1"/>
</dbReference>
<dbReference type="InterPro" id="IPR036508">
    <property type="entry name" value="Chitin-bd_dom_sf"/>
</dbReference>
<evidence type="ECO:0000313" key="8">
    <source>
        <dbReference type="EMBL" id="KAF6201730.1"/>
    </source>
</evidence>
<sequence length="2478" mass="267277">MYRLIGDIQLSPFRIVRVVDRAGSVHVVRKEAKTEFQCSRQGYFTHPSGCNRFYRCVKFNQYSSDFTVFEYDCPAGLAFDERYEVCVWPGSLPDASACKGSSEIAPVPRSRFACSQEGYYADPENCRWFFACLDHQRDGHTPPTAYEFRCPFGLVFDNEKLACDWPWKVAGCGSGQAAYATVTTGTIYPGDILEGRLRPSYAQVSDSHVSGGRIPNVEGGLVLGTSLLSGISNQGSGAYSSGSSTHYGNGYGSGNLGAAAYGGDGSDGSYVEDNSGAYVHDPTGDHGGDYTHQDGGQVPYIHQDGPQVPYVHQSDSGSYKHQGDGGAYVHQGDSGTYRGDGAYVHQGDSGAYRGEGSYVHQGDGGSYRGSGSGAYVHQGDSGAYKGEGAYVQQGGSGSYRGDGSGAYVHQGDSGAYKGEGAYVQQGGSGSYRGDGSGAYIHQGDSGAYQGSGSSGSGGAYSGQGESDANQYQGLGSYSQSGGAQLSSGSYLAGGLVKSDISGSGGAYVHDTRGDNGGSYVHDGSSGAGYTHISGASGIGAVSGGAFVANNGGSYVKTSSIANGLSAGPVGVSSGTYTLGSSHASDVKTAGIDSGAYLGGVGYVSGTKSVYATGSSADQSGAYIHDTTGDSGGEYIHQDVPYIHKDGNQVPYVHQSDSGSYKHQGDSGAYIHQGDSGAYRHDGGYNQGGSYFYQGNNGAYVHDSRGDTAGYYGGKYTVGQGAYNVKTNLYQESRGGYGSGEYIHDARGDYGGAYSQSGYRVGVPVKTYGIDVYHQTSPVIHSGQNVELQSVGYVQPAVKVQPITVTASPAVPLKSVQYIQPAVRPVVATTPAPSLIGYQYKTPVSVVQPISVSSTPSVPLSHVQYVQPIQKIQPVVHQTIQPVVVSTPAPPIVSYGYKTPAISTLSVPKATLQPIAVSSTPSVPLNSVHYVTSTPAPSVYVDSQRIQPVQGYSYTKPSVKLETPVAYQQPIQNVYLSTPAPPTLIKTQQIHPVQPVSSVVYSTPAPTFVSSTVRPITVSSTPIVPLNPVQYNVPCTNCAVSQTARPLTVTATPIRPVQPDYSYTYTQKQVPICTSCATAQTARPITVTSAPVVPLNPVQYSTPAPAVVGYSYPKPAIKFETPVVQQTYTYKQPVVQQTYEYKQPVQQTYTYKQQVVQPISVSTPAPPIVSYSYQKPAIYSSPAPIYVSSTISPITVSSTPAVPLNPVQYIKQVQPVQVTQQVGYSYPKPAVEFKTPVQPAITYKQPTYTYKQPVVQSVVQPIAVNTAAPVYHQQQPIVHQTYTYKQPAVQQTYTYQPVAPQQTYTYKQPVVQQTYTYKQPAIQPIAVSTPAPPVVSYTYQKPSQPVVYSTPAPTYVSSTVRPITVSSAPVVPLNPVQYVSTPAPAVVGYSYPKPAIKFETPVIQQTYKPPVVQQTYTYKQPLVQQQTYTYKQPVVQQTYTYKQPVVQPVAVSTPAPAYVSYSYQKPAQPIVYSTPAPSYVSTTARPVTVSSAPVVPLNPVQYVRPVQPTYVSTPSPPIVSYTYQKPEYKTQPIQTYNTVQYQQPIYKVTTPAPPVVVSSSPAVPLNPVQYKVPAQPAVVSYQTVPTHAPSVVSYQPVKTQTQYVESKPIVDYSYVQQTPVSYSYPKPAVRLETPVVVSTPAPPTIKYQQQYIKQVAYSPAPTLAPIAVSSTPVVPYSPVQYVRPAAPKPQVSYNYVSQPTPAPAVVNFEPLKVVTTPAPPVINYSYKPVSPVVVSTPSPAVNYYQPAIKTQTVRPFISVSTTPAPVQYVAPAKPVQPLVSYNYVKPQPFAVRTESQGSFEYSVQQQPIRPAITVSSTPAVPLAPVQYSTVQPKPIYSYNYVKPTPTVYETSAPVITQTYRVTTPRPAITVTSTPSVPLAPVQYVQPAPVKPVYSYNYVRPTTTYVETPQPVQTYRVTTPRPVIVQTTTEQPFVEYKPIRVQPAVQKVYVPAEPVPVVQTTQRPVQYVRPTNFQKTPVVVTTTEQPLGVSYYEEYFDAKKTGGYEYKQPVVQLKEERIPVTSTVDTRYAYQGGVHSSSFAPIIVPDISTAAPARRRPVQTYVNTVEEESYYSSTPGIVDTHDENLNIHLDIPRVGVQQVYSTTPEQVVEVTTVQPTIKRVRVGGNSNAAGAYYVRRQKVKVRPVVTTTENYPAFFTTTVKPVYSSTIDLSSPTLYSTTVRPTYSTTYRPTSTTADEELEVEDEDDSKLIQEVSGGFGSVLTSGDNGIIRQGSVSSTTISSLKDGEAIVGVVKKEREQYTGRKRTKVVVVSRLSDFNPLLVGKLGAECSCKDDSKTLDLTRTRTRGKLFRPVTTTTVVEPSREYLPTSTTPLPDELTNFDYDDARAPDQIVEIKPIRKTQRVYTTTGAPLEVSTVEYVSSTRPARKIASASASASKSSSSKSSSSSGKSTRLDPNVDCQRPGLFRHPHICNKFYSCNWDEWKKRYTVSVFNCPIHLAFDSKLGACNWPSKGPACAENNLLV</sequence>
<feature type="domain" description="Chitin-binding type-2" evidence="7">
    <location>
        <begin position="2412"/>
        <end position="2473"/>
    </location>
</feature>
<keyword evidence="1" id="KW-0147">Chitin-binding</keyword>
<reference evidence="8" key="1">
    <citation type="journal article" date="2021" name="Mol. Ecol. Resour.">
        <title>Apolygus lucorum genome provides insights into omnivorousness and mesophyll feeding.</title>
        <authorList>
            <person name="Liu Y."/>
            <person name="Liu H."/>
            <person name="Wang H."/>
            <person name="Huang T."/>
            <person name="Liu B."/>
            <person name="Yang B."/>
            <person name="Yin L."/>
            <person name="Li B."/>
            <person name="Zhang Y."/>
            <person name="Zhang S."/>
            <person name="Jiang F."/>
            <person name="Zhang X."/>
            <person name="Ren Y."/>
            <person name="Wang B."/>
            <person name="Wang S."/>
            <person name="Lu Y."/>
            <person name="Wu K."/>
            <person name="Fan W."/>
            <person name="Wang G."/>
        </authorList>
    </citation>
    <scope>NUCLEOTIDE SEQUENCE</scope>
    <source>
        <strain evidence="8">12Hb</strain>
    </source>
</reference>
<dbReference type="InterPro" id="IPR002557">
    <property type="entry name" value="Chitin-bd_dom"/>
</dbReference>
<protein>
    <recommendedName>
        <fullName evidence="7">Chitin-binding type-2 domain-containing protein</fullName>
    </recommendedName>
</protein>
<dbReference type="PANTHER" id="PTHR23301:SF0">
    <property type="entry name" value="CHITIN-BINDING TYPE-2 DOMAIN-CONTAINING PROTEIN-RELATED"/>
    <property type="match status" value="1"/>
</dbReference>
<evidence type="ECO:0000256" key="2">
    <source>
        <dbReference type="ARBA" id="ARBA00022729"/>
    </source>
</evidence>
<dbReference type="OrthoDB" id="76388at2759"/>
<dbReference type="SMART" id="SM00494">
    <property type="entry name" value="ChtBD2"/>
    <property type="match status" value="3"/>
</dbReference>